<reference evidence="2 3" key="1">
    <citation type="submission" date="2024-05" db="EMBL/GenBank/DDBJ databases">
        <title>Genome sequencing and assembly of Indian major carp, Cirrhinus mrigala (Hamilton, 1822).</title>
        <authorList>
            <person name="Mohindra V."/>
            <person name="Chowdhury L.M."/>
            <person name="Lal K."/>
            <person name="Jena J.K."/>
        </authorList>
    </citation>
    <scope>NUCLEOTIDE SEQUENCE [LARGE SCALE GENOMIC DNA]</scope>
    <source>
        <strain evidence="2">CM1030</strain>
        <tissue evidence="2">Blood</tissue>
    </source>
</reference>
<dbReference type="Proteomes" id="UP001529510">
    <property type="component" value="Unassembled WGS sequence"/>
</dbReference>
<organism evidence="2 3">
    <name type="scientific">Cirrhinus mrigala</name>
    <name type="common">Mrigala</name>
    <dbReference type="NCBI Taxonomy" id="683832"/>
    <lineage>
        <taxon>Eukaryota</taxon>
        <taxon>Metazoa</taxon>
        <taxon>Chordata</taxon>
        <taxon>Craniata</taxon>
        <taxon>Vertebrata</taxon>
        <taxon>Euteleostomi</taxon>
        <taxon>Actinopterygii</taxon>
        <taxon>Neopterygii</taxon>
        <taxon>Teleostei</taxon>
        <taxon>Ostariophysi</taxon>
        <taxon>Cypriniformes</taxon>
        <taxon>Cyprinidae</taxon>
        <taxon>Labeoninae</taxon>
        <taxon>Labeonini</taxon>
        <taxon>Cirrhinus</taxon>
    </lineage>
</organism>
<name>A0ABD0PC58_CIRMR</name>
<protein>
    <submittedName>
        <fullName evidence="2">Uncharacterized protein</fullName>
    </submittedName>
</protein>
<evidence type="ECO:0000313" key="2">
    <source>
        <dbReference type="EMBL" id="KAL0171600.1"/>
    </source>
</evidence>
<gene>
    <name evidence="2" type="ORF">M9458_031911</name>
</gene>
<dbReference type="AlphaFoldDB" id="A0ABD0PC58"/>
<feature type="region of interest" description="Disordered" evidence="1">
    <location>
        <begin position="1"/>
        <end position="21"/>
    </location>
</feature>
<evidence type="ECO:0000313" key="3">
    <source>
        <dbReference type="Proteomes" id="UP001529510"/>
    </source>
</evidence>
<feature type="compositionally biased region" description="Basic and acidic residues" evidence="1">
    <location>
        <begin position="1"/>
        <end position="15"/>
    </location>
</feature>
<comment type="caution">
    <text evidence="2">The sequence shown here is derived from an EMBL/GenBank/DDBJ whole genome shotgun (WGS) entry which is preliminary data.</text>
</comment>
<feature type="non-terminal residue" evidence="2">
    <location>
        <position position="91"/>
    </location>
</feature>
<evidence type="ECO:0000256" key="1">
    <source>
        <dbReference type="SAM" id="MobiDB-lite"/>
    </source>
</evidence>
<sequence length="91" mass="9765">EYPAESKRGSEDEHSASGFDPYVPAATMVTMITEETYPYATAVESFDYAKEDKTLITQVPYGRDAELGVEGPTECDCEAGEPGFGGFAGPK</sequence>
<accession>A0ABD0PC58</accession>
<feature type="non-terminal residue" evidence="2">
    <location>
        <position position="1"/>
    </location>
</feature>
<keyword evidence="3" id="KW-1185">Reference proteome</keyword>
<dbReference type="EMBL" id="JAMKFB020000016">
    <property type="protein sequence ID" value="KAL0171600.1"/>
    <property type="molecule type" value="Genomic_DNA"/>
</dbReference>
<proteinExistence type="predicted"/>